<organism evidence="1 2">
    <name type="scientific">Ditylenchus destructor</name>
    <dbReference type="NCBI Taxonomy" id="166010"/>
    <lineage>
        <taxon>Eukaryota</taxon>
        <taxon>Metazoa</taxon>
        <taxon>Ecdysozoa</taxon>
        <taxon>Nematoda</taxon>
        <taxon>Chromadorea</taxon>
        <taxon>Rhabditida</taxon>
        <taxon>Tylenchina</taxon>
        <taxon>Tylenchomorpha</taxon>
        <taxon>Sphaerularioidea</taxon>
        <taxon>Anguinidae</taxon>
        <taxon>Anguininae</taxon>
        <taxon>Ditylenchus</taxon>
    </lineage>
</organism>
<evidence type="ECO:0000313" key="1">
    <source>
        <dbReference type="EMBL" id="KAI1702034.1"/>
    </source>
</evidence>
<dbReference type="Proteomes" id="UP001201812">
    <property type="component" value="Unassembled WGS sequence"/>
</dbReference>
<protein>
    <submittedName>
        <fullName evidence="1">Uncharacterized protein</fullName>
    </submittedName>
</protein>
<name>A0AAD4MQA8_9BILA</name>
<gene>
    <name evidence="1" type="ORF">DdX_15717</name>
</gene>
<sequence length="158" mass="18213">MINKSIQILLIWIVAITGVNSILFPLRVKIILDNEADAVLFETIQVIEGQFYSCEGVIENMAMKIKESEYLNNEQKYELSHVEFCEKLLVETCRTVKNEEKFQVLKVENAMSYLHIIKIHVKTKSGNQTPKADEKAKKVEQKEKRMPHFLAVIFGKNG</sequence>
<dbReference type="AlphaFoldDB" id="A0AAD4MQA8"/>
<comment type="caution">
    <text evidence="1">The sequence shown here is derived from an EMBL/GenBank/DDBJ whole genome shotgun (WGS) entry which is preliminary data.</text>
</comment>
<proteinExistence type="predicted"/>
<accession>A0AAD4MQA8</accession>
<reference evidence="1" key="1">
    <citation type="submission" date="2022-01" db="EMBL/GenBank/DDBJ databases">
        <title>Genome Sequence Resource for Two Populations of Ditylenchus destructor, the Migratory Endoparasitic Phytonematode.</title>
        <authorList>
            <person name="Zhang H."/>
            <person name="Lin R."/>
            <person name="Xie B."/>
        </authorList>
    </citation>
    <scope>NUCLEOTIDE SEQUENCE</scope>
    <source>
        <strain evidence="1">BazhouSP</strain>
    </source>
</reference>
<evidence type="ECO:0000313" key="2">
    <source>
        <dbReference type="Proteomes" id="UP001201812"/>
    </source>
</evidence>
<keyword evidence="2" id="KW-1185">Reference proteome</keyword>
<dbReference type="EMBL" id="JAKKPZ010000106">
    <property type="protein sequence ID" value="KAI1702034.1"/>
    <property type="molecule type" value="Genomic_DNA"/>
</dbReference>